<evidence type="ECO:0000313" key="2">
    <source>
        <dbReference type="Proteomes" id="UP001076464"/>
    </source>
</evidence>
<reference evidence="1" key="1">
    <citation type="submission" date="2022-08" db="EMBL/GenBank/DDBJ databases">
        <title>Genome sequencing of Pelomonas sp. UHG3.</title>
        <authorList>
            <person name="So Y."/>
        </authorList>
    </citation>
    <scope>NUCLEOTIDE SEQUENCE</scope>
    <source>
        <strain evidence="1">UHG3</strain>
    </source>
</reference>
<dbReference type="Proteomes" id="UP001076464">
    <property type="component" value="Unassembled WGS sequence"/>
</dbReference>
<dbReference type="EMBL" id="JAPPUY010000001">
    <property type="protein sequence ID" value="MCY4744751.1"/>
    <property type="molecule type" value="Genomic_DNA"/>
</dbReference>
<accession>A0ACC6C8K8</accession>
<organism evidence="1 2">
    <name type="scientific">Roseateles hydrophilus</name>
    <dbReference type="NCBI Taxonomy" id="2975054"/>
    <lineage>
        <taxon>Bacteria</taxon>
        <taxon>Pseudomonadati</taxon>
        <taxon>Pseudomonadota</taxon>
        <taxon>Betaproteobacteria</taxon>
        <taxon>Burkholderiales</taxon>
        <taxon>Sphaerotilaceae</taxon>
        <taxon>Roseateles</taxon>
    </lineage>
</organism>
<proteinExistence type="predicted"/>
<protein>
    <submittedName>
        <fullName evidence="1">SPOR domain-containing protein</fullName>
    </submittedName>
</protein>
<comment type="caution">
    <text evidence="1">The sequence shown here is derived from an EMBL/GenBank/DDBJ whole genome shotgun (WGS) entry which is preliminary data.</text>
</comment>
<name>A0ACC6C8K8_9BURK</name>
<sequence length="258" mass="27076">MGLFSFLKRDDAASTAAAPKKSKSGAKAGAADDVQVLRVRARRRLIGAAVLVAVGVVGFPLIFETQPRPIPVDLPIEIPRKEAAPPLAVPTREPLSAAEPAAVAASSPIVALPVEPRGEEKSVDRPAEKPLEKLAEKPVDKPPVEKPVVKAADKPPEKPLDKPKAASDGARAQALLDGKEPAAARYIVQVGAYGENKAAQEVRGKVEKLGLKTYAQAVETADGKRIRVRLGPFASRDEAERASAKLKSAGLPGAILTL</sequence>
<gene>
    <name evidence="1" type="ORF">NYO99_07200</name>
</gene>
<evidence type="ECO:0000313" key="1">
    <source>
        <dbReference type="EMBL" id="MCY4744751.1"/>
    </source>
</evidence>
<keyword evidence="2" id="KW-1185">Reference proteome</keyword>